<evidence type="ECO:0000313" key="2">
    <source>
        <dbReference type="EMBL" id="MPC95919.1"/>
    </source>
</evidence>
<protein>
    <recommendedName>
        <fullName evidence="1">PiggyBac transposable element-derived protein domain-containing protein</fullName>
    </recommendedName>
</protein>
<gene>
    <name evidence="2" type="ORF">E2C01_091148</name>
</gene>
<reference evidence="2 3" key="1">
    <citation type="submission" date="2019-05" db="EMBL/GenBank/DDBJ databases">
        <title>Another draft genome of Portunus trituberculatus and its Hox gene families provides insights of decapod evolution.</title>
        <authorList>
            <person name="Jeong J.-H."/>
            <person name="Song I."/>
            <person name="Kim S."/>
            <person name="Choi T."/>
            <person name="Kim D."/>
            <person name="Ryu S."/>
            <person name="Kim W."/>
        </authorList>
    </citation>
    <scope>NUCLEOTIDE SEQUENCE [LARGE SCALE GENOMIC DNA]</scope>
    <source>
        <tissue evidence="2">Muscle</tissue>
    </source>
</reference>
<sequence length="105" mass="12153">MKDLLDSGRHVVTDNWYTSLRLSDYLQTRDTLLTGVVRSGRGPPKRMMEEKLEKHQAVFAQKDNTLLVKYQDKKEVTVMSTLYTAGMVEKAKTYFGDKTVFYNKP</sequence>
<feature type="domain" description="PiggyBac transposable element-derived protein" evidence="1">
    <location>
        <begin position="1"/>
        <end position="92"/>
    </location>
</feature>
<dbReference type="PANTHER" id="PTHR46599:SF3">
    <property type="entry name" value="PIGGYBAC TRANSPOSABLE ELEMENT-DERIVED PROTEIN 4"/>
    <property type="match status" value="1"/>
</dbReference>
<evidence type="ECO:0000259" key="1">
    <source>
        <dbReference type="Pfam" id="PF13843"/>
    </source>
</evidence>
<dbReference type="OrthoDB" id="6350180at2759"/>
<evidence type="ECO:0000313" key="3">
    <source>
        <dbReference type="Proteomes" id="UP000324222"/>
    </source>
</evidence>
<dbReference type="Proteomes" id="UP000324222">
    <property type="component" value="Unassembled WGS sequence"/>
</dbReference>
<organism evidence="2 3">
    <name type="scientific">Portunus trituberculatus</name>
    <name type="common">Swimming crab</name>
    <name type="synonym">Neptunus trituberculatus</name>
    <dbReference type="NCBI Taxonomy" id="210409"/>
    <lineage>
        <taxon>Eukaryota</taxon>
        <taxon>Metazoa</taxon>
        <taxon>Ecdysozoa</taxon>
        <taxon>Arthropoda</taxon>
        <taxon>Crustacea</taxon>
        <taxon>Multicrustacea</taxon>
        <taxon>Malacostraca</taxon>
        <taxon>Eumalacostraca</taxon>
        <taxon>Eucarida</taxon>
        <taxon>Decapoda</taxon>
        <taxon>Pleocyemata</taxon>
        <taxon>Brachyura</taxon>
        <taxon>Eubrachyura</taxon>
        <taxon>Portunoidea</taxon>
        <taxon>Portunidae</taxon>
        <taxon>Portuninae</taxon>
        <taxon>Portunus</taxon>
    </lineage>
</organism>
<dbReference type="InterPro" id="IPR029526">
    <property type="entry name" value="PGBD"/>
</dbReference>
<keyword evidence="3" id="KW-1185">Reference proteome</keyword>
<comment type="caution">
    <text evidence="2">The sequence shown here is derived from an EMBL/GenBank/DDBJ whole genome shotgun (WGS) entry which is preliminary data.</text>
</comment>
<dbReference type="AlphaFoldDB" id="A0A5B7JM82"/>
<dbReference type="EMBL" id="VSRR010103984">
    <property type="protein sequence ID" value="MPC95919.1"/>
    <property type="molecule type" value="Genomic_DNA"/>
</dbReference>
<dbReference type="PANTHER" id="PTHR46599">
    <property type="entry name" value="PIGGYBAC TRANSPOSABLE ELEMENT-DERIVED PROTEIN 4"/>
    <property type="match status" value="1"/>
</dbReference>
<proteinExistence type="predicted"/>
<name>A0A5B7JM82_PORTR</name>
<accession>A0A5B7JM82</accession>
<dbReference type="Pfam" id="PF13843">
    <property type="entry name" value="DDE_Tnp_1_7"/>
    <property type="match status" value="1"/>
</dbReference>